<keyword evidence="3" id="KW-1185">Reference proteome</keyword>
<reference evidence="2 3" key="1">
    <citation type="submission" date="2022-10" db="EMBL/GenBank/DDBJ databases">
        <title>The complete genomes of actinobacterial strains from the NBC collection.</title>
        <authorList>
            <person name="Joergensen T.S."/>
            <person name="Alvarez Arevalo M."/>
            <person name="Sterndorff E.B."/>
            <person name="Faurdal D."/>
            <person name="Vuksanovic O."/>
            <person name="Mourched A.-S."/>
            <person name="Charusanti P."/>
            <person name="Shaw S."/>
            <person name="Blin K."/>
            <person name="Weber T."/>
        </authorList>
    </citation>
    <scope>NUCLEOTIDE SEQUENCE [LARGE SCALE GENOMIC DNA]</scope>
    <source>
        <strain evidence="2 3">NBC 01769</strain>
    </source>
</reference>
<dbReference type="PANTHER" id="PTHR46637:SF1">
    <property type="entry name" value="BLL5188 PROTEIN"/>
    <property type="match status" value="1"/>
</dbReference>
<accession>A0ABZ1GCV6</accession>
<dbReference type="InterPro" id="IPR025161">
    <property type="entry name" value="IS402-like_dom"/>
</dbReference>
<evidence type="ECO:0000259" key="1">
    <source>
        <dbReference type="Pfam" id="PF13340"/>
    </source>
</evidence>
<dbReference type="PANTHER" id="PTHR46637">
    <property type="entry name" value="TIS1421-TRANSPOSASE PROTEIN A"/>
    <property type="match status" value="1"/>
</dbReference>
<evidence type="ECO:0000313" key="2">
    <source>
        <dbReference type="EMBL" id="WSC17785.1"/>
    </source>
</evidence>
<dbReference type="Proteomes" id="UP001330827">
    <property type="component" value="Chromosome"/>
</dbReference>
<dbReference type="EMBL" id="CP109114">
    <property type="protein sequence ID" value="WSC17785.1"/>
    <property type="molecule type" value="Genomic_DNA"/>
</dbReference>
<gene>
    <name evidence="2" type="ORF">OIE64_08630</name>
</gene>
<dbReference type="InterPro" id="IPR052909">
    <property type="entry name" value="Transposase_6_like"/>
</dbReference>
<evidence type="ECO:0000313" key="3">
    <source>
        <dbReference type="Proteomes" id="UP001330827"/>
    </source>
</evidence>
<organism evidence="2 3">
    <name type="scientific">Streptomyces brevispora</name>
    <dbReference type="NCBI Taxonomy" id="887462"/>
    <lineage>
        <taxon>Bacteria</taxon>
        <taxon>Bacillati</taxon>
        <taxon>Actinomycetota</taxon>
        <taxon>Actinomycetes</taxon>
        <taxon>Kitasatosporales</taxon>
        <taxon>Streptomycetaceae</taxon>
        <taxon>Streptomyces</taxon>
    </lineage>
</organism>
<sequence>MLNVVVTIVGDAPQGRTGQPCALAAWFRERGRIVPILTDEAWGEIAPLTTYKSRGLDPRLVMRGILYKVRTDTPWKDVPTLFGRRAALQTYWTRWRESGFWEQAMDALASAEGTQLPGPGAPNLQMQCLMQPLTILESEGHPGDVARRG</sequence>
<name>A0ABZ1GCV6_9ACTN</name>
<feature type="domain" description="Insertion element IS402-like" evidence="1">
    <location>
        <begin position="37"/>
        <end position="104"/>
    </location>
</feature>
<proteinExistence type="predicted"/>
<dbReference type="Pfam" id="PF13340">
    <property type="entry name" value="DUF4096"/>
    <property type="match status" value="1"/>
</dbReference>
<protein>
    <submittedName>
        <fullName evidence="2">Transposase</fullName>
    </submittedName>
</protein>